<dbReference type="SUPFAM" id="SSF53850">
    <property type="entry name" value="Periplasmic binding protein-like II"/>
    <property type="match status" value="1"/>
</dbReference>
<comment type="similarity">
    <text evidence="1">Belongs to the LysR transcriptional regulatory family.</text>
</comment>
<evidence type="ECO:0000256" key="4">
    <source>
        <dbReference type="ARBA" id="ARBA00023163"/>
    </source>
</evidence>
<dbReference type="InterPro" id="IPR036388">
    <property type="entry name" value="WH-like_DNA-bd_sf"/>
</dbReference>
<dbReference type="RefSeq" id="WP_262428906.1">
    <property type="nucleotide sequence ID" value="NZ_JACRTG010000011.1"/>
</dbReference>
<comment type="caution">
    <text evidence="6">The sequence shown here is derived from an EMBL/GenBank/DDBJ whole genome shotgun (WGS) entry which is preliminary data.</text>
</comment>
<accession>A0A926IJH4</accession>
<keyword evidence="3" id="KW-0238">DNA-binding</keyword>
<dbReference type="InterPro" id="IPR036390">
    <property type="entry name" value="WH_DNA-bd_sf"/>
</dbReference>
<name>A0A926IJH4_9FIRM</name>
<keyword evidence="2" id="KW-0805">Transcription regulation</keyword>
<dbReference type="InterPro" id="IPR005119">
    <property type="entry name" value="LysR_subst-bd"/>
</dbReference>
<dbReference type="Gene3D" id="3.40.190.290">
    <property type="match status" value="1"/>
</dbReference>
<evidence type="ECO:0000313" key="7">
    <source>
        <dbReference type="Proteomes" id="UP000601171"/>
    </source>
</evidence>
<feature type="domain" description="HTH lysR-type" evidence="5">
    <location>
        <begin position="7"/>
        <end position="64"/>
    </location>
</feature>
<evidence type="ECO:0000256" key="1">
    <source>
        <dbReference type="ARBA" id="ARBA00009437"/>
    </source>
</evidence>
<dbReference type="InterPro" id="IPR000847">
    <property type="entry name" value="LysR_HTH_N"/>
</dbReference>
<evidence type="ECO:0000313" key="6">
    <source>
        <dbReference type="EMBL" id="MBC8587446.1"/>
    </source>
</evidence>
<dbReference type="PROSITE" id="PS50931">
    <property type="entry name" value="HTH_LYSR"/>
    <property type="match status" value="1"/>
</dbReference>
<dbReference type="GO" id="GO:0003677">
    <property type="term" value="F:DNA binding"/>
    <property type="evidence" value="ECO:0007669"/>
    <property type="project" value="UniProtKB-KW"/>
</dbReference>
<dbReference type="SUPFAM" id="SSF46785">
    <property type="entry name" value="Winged helix' DNA-binding domain"/>
    <property type="match status" value="1"/>
</dbReference>
<dbReference type="PANTHER" id="PTHR30126">
    <property type="entry name" value="HTH-TYPE TRANSCRIPTIONAL REGULATOR"/>
    <property type="match status" value="1"/>
</dbReference>
<evidence type="ECO:0000256" key="3">
    <source>
        <dbReference type="ARBA" id="ARBA00023125"/>
    </source>
</evidence>
<dbReference type="Proteomes" id="UP000601171">
    <property type="component" value="Unassembled WGS sequence"/>
</dbReference>
<dbReference type="Pfam" id="PF03466">
    <property type="entry name" value="LysR_substrate"/>
    <property type="match status" value="1"/>
</dbReference>
<keyword evidence="4" id="KW-0804">Transcription</keyword>
<dbReference type="CDD" id="cd05466">
    <property type="entry name" value="PBP2_LTTR_substrate"/>
    <property type="match status" value="1"/>
</dbReference>
<sequence>MNKNNTTTFTTLRYVVTVAEERSFTKAAEKLFVTQPTISQNIKALEDKLGTPLFDRSTYPLTLTYAGKLYIEWAQNTLLSQAQITKELTAIKNPEQTRLVIGSYAHRNTYIFPEIIEQLSYDYPHCNIVVEEGLPRVLYSGLEDGEIDIVIAEAYSDTVRYENIFIRNENLLIAAPKSFDIKRRASEDSNFPLIRLKDIEQHPVITLSPRHDFGNIIRTLFELENIVPNHVIECRRVELAHKFVERGLGITLLPEMYVEQLGQEDNIEYFIIDKYRPTRNISLIYSKNRFLIEPASRFIDLFLKKFATPETLPNINI</sequence>
<dbReference type="Gene3D" id="1.10.10.10">
    <property type="entry name" value="Winged helix-like DNA-binding domain superfamily/Winged helix DNA-binding domain"/>
    <property type="match status" value="1"/>
</dbReference>
<dbReference type="PRINTS" id="PR00039">
    <property type="entry name" value="HTHLYSR"/>
</dbReference>
<protein>
    <submittedName>
        <fullName evidence="6">LysR family transcriptional regulator</fullName>
    </submittedName>
</protein>
<dbReference type="Pfam" id="PF00126">
    <property type="entry name" value="HTH_1"/>
    <property type="match status" value="1"/>
</dbReference>
<dbReference type="EMBL" id="JACRTG010000011">
    <property type="protein sequence ID" value="MBC8587446.1"/>
    <property type="molecule type" value="Genomic_DNA"/>
</dbReference>
<dbReference type="FunFam" id="1.10.10.10:FF:000001">
    <property type="entry name" value="LysR family transcriptional regulator"/>
    <property type="match status" value="1"/>
</dbReference>
<evidence type="ECO:0000259" key="5">
    <source>
        <dbReference type="PROSITE" id="PS50931"/>
    </source>
</evidence>
<dbReference type="GO" id="GO:0003700">
    <property type="term" value="F:DNA-binding transcription factor activity"/>
    <property type="evidence" value="ECO:0007669"/>
    <property type="project" value="InterPro"/>
</dbReference>
<dbReference type="AlphaFoldDB" id="A0A926IJH4"/>
<proteinExistence type="inferred from homology"/>
<reference evidence="6" key="1">
    <citation type="submission" date="2020-08" db="EMBL/GenBank/DDBJ databases">
        <title>Genome public.</title>
        <authorList>
            <person name="Liu C."/>
            <person name="Sun Q."/>
        </authorList>
    </citation>
    <scope>NUCLEOTIDE SEQUENCE</scope>
    <source>
        <strain evidence="6">BX21</strain>
    </source>
</reference>
<organism evidence="6 7">
    <name type="scientific">Paratissierella segnis</name>
    <dbReference type="NCBI Taxonomy" id="2763679"/>
    <lineage>
        <taxon>Bacteria</taxon>
        <taxon>Bacillati</taxon>
        <taxon>Bacillota</taxon>
        <taxon>Tissierellia</taxon>
        <taxon>Tissierellales</taxon>
        <taxon>Tissierellaceae</taxon>
        <taxon>Paratissierella</taxon>
    </lineage>
</organism>
<keyword evidence="7" id="KW-1185">Reference proteome</keyword>
<gene>
    <name evidence="6" type="ORF">H8707_04230</name>
</gene>
<evidence type="ECO:0000256" key="2">
    <source>
        <dbReference type="ARBA" id="ARBA00023015"/>
    </source>
</evidence>